<gene>
    <name evidence="1" type="ORF">METZ01_LOCUS404675</name>
</gene>
<dbReference type="PROSITE" id="PS51257">
    <property type="entry name" value="PROKAR_LIPOPROTEIN"/>
    <property type="match status" value="1"/>
</dbReference>
<evidence type="ECO:0000313" key="1">
    <source>
        <dbReference type="EMBL" id="SVD51821.1"/>
    </source>
</evidence>
<sequence>MRSISKIEDITPDIARREFMAWMSASSLLALTGCNVSFETNAKRMIDKAAKAKNVFDLAKVAEHTMGEESFAYLEGGADDLLTVQANMDA</sequence>
<accession>A0A382W0Z5</accession>
<reference evidence="1" key="1">
    <citation type="submission" date="2018-05" db="EMBL/GenBank/DDBJ databases">
        <authorList>
            <person name="Lanie J.A."/>
            <person name="Ng W.-L."/>
            <person name="Kazmierczak K.M."/>
            <person name="Andrzejewski T.M."/>
            <person name="Davidsen T.M."/>
            <person name="Wayne K.J."/>
            <person name="Tettelin H."/>
            <person name="Glass J.I."/>
            <person name="Rusch D."/>
            <person name="Podicherti R."/>
            <person name="Tsui H.-C.T."/>
            <person name="Winkler M.E."/>
        </authorList>
    </citation>
    <scope>NUCLEOTIDE SEQUENCE</scope>
</reference>
<name>A0A382W0Z5_9ZZZZ</name>
<protein>
    <submittedName>
        <fullName evidence="1">Uncharacterized protein</fullName>
    </submittedName>
</protein>
<dbReference type="EMBL" id="UINC01155772">
    <property type="protein sequence ID" value="SVD51821.1"/>
    <property type="molecule type" value="Genomic_DNA"/>
</dbReference>
<proteinExistence type="predicted"/>
<organism evidence="1">
    <name type="scientific">marine metagenome</name>
    <dbReference type="NCBI Taxonomy" id="408172"/>
    <lineage>
        <taxon>unclassified sequences</taxon>
        <taxon>metagenomes</taxon>
        <taxon>ecological metagenomes</taxon>
    </lineage>
</organism>
<dbReference type="AlphaFoldDB" id="A0A382W0Z5"/>
<feature type="non-terminal residue" evidence="1">
    <location>
        <position position="90"/>
    </location>
</feature>